<name>A0ABX8J9H8_9BACT</name>
<feature type="signal peptide" evidence="1">
    <location>
        <begin position="1"/>
        <end position="21"/>
    </location>
</feature>
<feature type="chain" id="PRO_5046877855" description="DUF2846 domain-containing protein" evidence="1">
    <location>
        <begin position="22"/>
        <end position="162"/>
    </location>
</feature>
<keyword evidence="1" id="KW-0732">Signal</keyword>
<dbReference type="Proteomes" id="UP000683557">
    <property type="component" value="Chromosome"/>
</dbReference>
<evidence type="ECO:0000313" key="3">
    <source>
        <dbReference type="Proteomes" id="UP000683557"/>
    </source>
</evidence>
<dbReference type="PROSITE" id="PS51257">
    <property type="entry name" value="PROKAR_LIPOPROTEIN"/>
    <property type="match status" value="1"/>
</dbReference>
<dbReference type="EMBL" id="CP076723">
    <property type="protein sequence ID" value="QWV94483.1"/>
    <property type="molecule type" value="Genomic_DNA"/>
</dbReference>
<evidence type="ECO:0008006" key="4">
    <source>
        <dbReference type="Google" id="ProtNLM"/>
    </source>
</evidence>
<proteinExistence type="predicted"/>
<organism evidence="2 3">
    <name type="scientific">Geomonas oryzisoli</name>
    <dbReference type="NCBI Taxonomy" id="2847992"/>
    <lineage>
        <taxon>Bacteria</taxon>
        <taxon>Pseudomonadati</taxon>
        <taxon>Thermodesulfobacteriota</taxon>
        <taxon>Desulfuromonadia</taxon>
        <taxon>Geobacterales</taxon>
        <taxon>Geobacteraceae</taxon>
        <taxon>Geomonas</taxon>
    </lineage>
</organism>
<keyword evidence="3" id="KW-1185">Reference proteome</keyword>
<gene>
    <name evidence="2" type="ORF">KP004_04665</name>
</gene>
<dbReference type="RefSeq" id="WP_216801223.1">
    <property type="nucleotide sequence ID" value="NZ_CP076723.1"/>
</dbReference>
<evidence type="ECO:0000256" key="1">
    <source>
        <dbReference type="SAM" id="SignalP"/>
    </source>
</evidence>
<reference evidence="2 3" key="1">
    <citation type="submission" date="2021-06" db="EMBL/GenBank/DDBJ databases">
        <title>Gemonas diversity in paddy soil.</title>
        <authorList>
            <person name="Liu G."/>
        </authorList>
    </citation>
    <scope>NUCLEOTIDE SEQUENCE [LARGE SCALE GENOMIC DNA]</scope>
    <source>
        <strain evidence="2 3">RG10</strain>
    </source>
</reference>
<protein>
    <recommendedName>
        <fullName evidence="4">DUF2846 domain-containing protein</fullName>
    </recommendedName>
</protein>
<accession>A0ABX8J9H8</accession>
<sequence>MINLRFIRIVAFIVFSLLSCGCGTTKQMVHFPEQSKHVEESGKGRIYLIGKPFLLNIASHGTTVSVIADDTHIGYIAGHRYLCWERVPGISTITAYADQSKSTVDLKVDAGAVYYVIAHVSPDWSPADFLLSGGGKIAVTLEIVDNEKGRKSLLDAKPPEGD</sequence>
<evidence type="ECO:0000313" key="2">
    <source>
        <dbReference type="EMBL" id="QWV94483.1"/>
    </source>
</evidence>